<sequence length="57" mass="6449">MLRYSVQFHAEAAGFRRLQALRQTVRIDAALETVENALAQFCDDCVAFGDPGRLFEM</sequence>
<dbReference type="AlphaFoldDB" id="A0A562T9R9"/>
<name>A0A562T9R9_9HYPH</name>
<reference evidence="1 2" key="1">
    <citation type="submission" date="2019-07" db="EMBL/GenBank/DDBJ databases">
        <title>Genomic Encyclopedia of Archaeal and Bacterial Type Strains, Phase II (KMG-II): from individual species to whole genera.</title>
        <authorList>
            <person name="Goeker M."/>
        </authorList>
    </citation>
    <scope>NUCLEOTIDE SEQUENCE [LARGE SCALE GENOMIC DNA]</scope>
    <source>
        <strain evidence="1 2">ATCC BAA-252</strain>
    </source>
</reference>
<evidence type="ECO:0000313" key="2">
    <source>
        <dbReference type="Proteomes" id="UP000320593"/>
    </source>
</evidence>
<protein>
    <submittedName>
        <fullName evidence="1">Uncharacterized protein</fullName>
    </submittedName>
</protein>
<dbReference type="EMBL" id="VLLF01000002">
    <property type="protein sequence ID" value="TWI90437.1"/>
    <property type="molecule type" value="Genomic_DNA"/>
</dbReference>
<keyword evidence="2" id="KW-1185">Reference proteome</keyword>
<organism evidence="1 2">
    <name type="scientific">Roseibium hamelinense</name>
    <dbReference type="NCBI Taxonomy" id="150831"/>
    <lineage>
        <taxon>Bacteria</taxon>
        <taxon>Pseudomonadati</taxon>
        <taxon>Pseudomonadota</taxon>
        <taxon>Alphaproteobacteria</taxon>
        <taxon>Hyphomicrobiales</taxon>
        <taxon>Stappiaceae</taxon>
        <taxon>Roseibium</taxon>
    </lineage>
</organism>
<gene>
    <name evidence="1" type="ORF">JM93_01419</name>
</gene>
<dbReference type="Proteomes" id="UP000320593">
    <property type="component" value="Unassembled WGS sequence"/>
</dbReference>
<proteinExistence type="predicted"/>
<comment type="caution">
    <text evidence="1">The sequence shown here is derived from an EMBL/GenBank/DDBJ whole genome shotgun (WGS) entry which is preliminary data.</text>
</comment>
<accession>A0A562T9R9</accession>
<evidence type="ECO:0000313" key="1">
    <source>
        <dbReference type="EMBL" id="TWI90437.1"/>
    </source>
</evidence>